<keyword evidence="2" id="KW-1185">Reference proteome</keyword>
<reference evidence="1 2" key="1">
    <citation type="submission" date="2023-03" db="EMBL/GenBank/DDBJ databases">
        <title>Bacillus Genome Sequencing.</title>
        <authorList>
            <person name="Dunlap C."/>
        </authorList>
    </citation>
    <scope>NUCLEOTIDE SEQUENCE [LARGE SCALE GENOMIC DNA]</scope>
    <source>
        <strain evidence="1 2">B-23453</strain>
    </source>
</reference>
<comment type="caution">
    <text evidence="1">The sequence shown here is derived from an EMBL/GenBank/DDBJ whole genome shotgun (WGS) entry which is preliminary data.</text>
</comment>
<proteinExistence type="predicted"/>
<evidence type="ECO:0000313" key="1">
    <source>
        <dbReference type="EMBL" id="MED1202503.1"/>
    </source>
</evidence>
<protein>
    <submittedName>
        <fullName evidence="1">Uncharacterized protein</fullName>
    </submittedName>
</protein>
<dbReference type="EMBL" id="JARMAB010000006">
    <property type="protein sequence ID" value="MED1202503.1"/>
    <property type="molecule type" value="Genomic_DNA"/>
</dbReference>
<name>A0ABU6MDJ8_9BACI</name>
<evidence type="ECO:0000313" key="2">
    <source>
        <dbReference type="Proteomes" id="UP001341444"/>
    </source>
</evidence>
<organism evidence="1 2">
    <name type="scientific">Heyndrickxia acidicola</name>
    <dbReference type="NCBI Taxonomy" id="209389"/>
    <lineage>
        <taxon>Bacteria</taxon>
        <taxon>Bacillati</taxon>
        <taxon>Bacillota</taxon>
        <taxon>Bacilli</taxon>
        <taxon>Bacillales</taxon>
        <taxon>Bacillaceae</taxon>
        <taxon>Heyndrickxia</taxon>
    </lineage>
</organism>
<accession>A0ABU6MDJ8</accession>
<dbReference type="RefSeq" id="WP_066265611.1">
    <property type="nucleotide sequence ID" value="NZ_JARMAB010000006.1"/>
</dbReference>
<gene>
    <name evidence="1" type="ORF">P4T90_05275</name>
</gene>
<sequence length="265" mass="31036">MNSVVLSAREFLGFEICKALLEEGSCVYAFDYGEWDSGLYEEKWLEIGRNANLTFSPVLEEAMIPEKVTCFIPLFDYATRMDEESIYFLKKDLITFMKSARDRIELTVFIAPSQLLNDNRDEYKVIYSMLQECMEIIKEQKWQVVYVPTLFGPWQPEGYLFQQILNEDIKDRFLDDPEDAIFITDAVHTLIKESRKGDNKSRFLLKSEKEGNWLLCLEALKKGYKEDRIILEKNLSDVKVIPVAETVSPLQVFRIQKQRVNDFCK</sequence>
<dbReference type="Proteomes" id="UP001341444">
    <property type="component" value="Unassembled WGS sequence"/>
</dbReference>